<dbReference type="Proteomes" id="UP000012106">
    <property type="component" value="Unassembled WGS sequence"/>
</dbReference>
<evidence type="ECO:0000313" key="1">
    <source>
        <dbReference type="EMBL" id="EMN23424.1"/>
    </source>
</evidence>
<name>M6JNG7_9LEPT</name>
<accession>M6JNG7</accession>
<proteinExistence type="predicted"/>
<dbReference type="EMBL" id="AHMU02000008">
    <property type="protein sequence ID" value="EMN23424.1"/>
    <property type="molecule type" value="Genomic_DNA"/>
</dbReference>
<gene>
    <name evidence="1" type="ORF">LEP1GSC063_1061</name>
</gene>
<dbReference type="RefSeq" id="WP_004470716.1">
    <property type="nucleotide sequence ID" value="NZ_AHMU02000008.1"/>
</dbReference>
<organism evidence="1 2">
    <name type="scientific">Leptospira santarosai serovar Arenal str. MAVJ 401</name>
    <dbReference type="NCBI Taxonomy" id="1049976"/>
    <lineage>
        <taxon>Bacteria</taxon>
        <taxon>Pseudomonadati</taxon>
        <taxon>Spirochaetota</taxon>
        <taxon>Spirochaetia</taxon>
        <taxon>Leptospirales</taxon>
        <taxon>Leptospiraceae</taxon>
        <taxon>Leptospira</taxon>
    </lineage>
</organism>
<dbReference type="AlphaFoldDB" id="M6JNG7"/>
<dbReference type="NCBIfam" id="NF047692">
    <property type="entry name" value="LIC11631_fam"/>
    <property type="match status" value="1"/>
</dbReference>
<protein>
    <submittedName>
        <fullName evidence="1">Uncharacterized protein</fullName>
    </submittedName>
</protein>
<reference evidence="1 2" key="1">
    <citation type="submission" date="2013-01" db="EMBL/GenBank/DDBJ databases">
        <authorList>
            <person name="Harkins D.M."/>
            <person name="Durkin A.S."/>
            <person name="Brinkac L.M."/>
            <person name="Haft D.H."/>
            <person name="Selengut J.D."/>
            <person name="Sanka R."/>
            <person name="DePew J."/>
            <person name="Purushe J."/>
            <person name="Hartskeerl R.A."/>
            <person name="Ahmed A."/>
            <person name="van der Linden H."/>
            <person name="Goris M.G.A."/>
            <person name="Vinetz J.M."/>
            <person name="Sutton G.G."/>
            <person name="Nierman W.C."/>
            <person name="Fouts D.E."/>
        </authorList>
    </citation>
    <scope>NUCLEOTIDE SEQUENCE [LARGE SCALE GENOMIC DNA]</scope>
    <source>
        <strain evidence="1 2">MAVJ 401</strain>
    </source>
</reference>
<sequence length="229" mass="26012">MTGTSKQIQKFSVFSPSGQGDIYALDNLYLSSLRENEVWDFSKVGEFSPLSLGFLCMRSILADRCKNTIAVEGFSPKFVLGLSKIGGFENWNLFKTKGFIPKVLGKEFPIRMSSAIHEILNPVLATYEKELFEEWNPKAVVIEGNFENRKILIAGVALPGDDKNLPKLLKNLIQILSGNCGKFYLRTEKYSYLCLKKEKEAIGPVFFQEKETTWDSFLFLILEIENSLR</sequence>
<comment type="caution">
    <text evidence="1">The sequence shown here is derived from an EMBL/GenBank/DDBJ whole genome shotgun (WGS) entry which is preliminary data.</text>
</comment>
<evidence type="ECO:0000313" key="2">
    <source>
        <dbReference type="Proteomes" id="UP000012106"/>
    </source>
</evidence>